<dbReference type="EMBL" id="CZQC01000021">
    <property type="protein sequence ID" value="CUS40672.1"/>
    <property type="molecule type" value="Genomic_DNA"/>
</dbReference>
<dbReference type="InterPro" id="IPR005467">
    <property type="entry name" value="His_kinase_dom"/>
</dbReference>
<dbReference type="CDD" id="cd00075">
    <property type="entry name" value="HATPase"/>
    <property type="match status" value="1"/>
</dbReference>
<dbReference type="PANTHER" id="PTHR43065:SF29">
    <property type="entry name" value="SENSOR PROTEIN KINASE FLES"/>
    <property type="match status" value="1"/>
</dbReference>
<dbReference type="AlphaFoldDB" id="A0A161KDL0"/>
<dbReference type="SMART" id="SM00387">
    <property type="entry name" value="HATPase_c"/>
    <property type="match status" value="1"/>
</dbReference>
<dbReference type="Gene3D" id="3.30.450.20">
    <property type="entry name" value="PAS domain"/>
    <property type="match status" value="1"/>
</dbReference>
<proteinExistence type="predicted"/>
<dbReference type="SUPFAM" id="SSF47384">
    <property type="entry name" value="Homodimeric domain of signal transducing histidine kinase"/>
    <property type="match status" value="1"/>
</dbReference>
<keyword evidence="1" id="KW-0597">Phosphoprotein</keyword>
<name>A0A161KDL0_9ZZZZ</name>
<keyword evidence="4" id="KW-0969">Cilium</keyword>
<gene>
    <name evidence="4" type="ORF">MGWOODY_Tha158</name>
</gene>
<organism evidence="4">
    <name type="scientific">hydrothermal vent metagenome</name>
    <dbReference type="NCBI Taxonomy" id="652676"/>
    <lineage>
        <taxon>unclassified sequences</taxon>
        <taxon>metagenomes</taxon>
        <taxon>ecological metagenomes</taxon>
    </lineage>
</organism>
<dbReference type="SMART" id="SM00388">
    <property type="entry name" value="HisKA"/>
    <property type="match status" value="1"/>
</dbReference>
<keyword evidence="4" id="KW-0418">Kinase</keyword>
<keyword evidence="4" id="KW-0282">Flagellum</keyword>
<dbReference type="PANTHER" id="PTHR43065">
    <property type="entry name" value="SENSOR HISTIDINE KINASE"/>
    <property type="match status" value="1"/>
</dbReference>
<feature type="domain" description="Histidine kinase" evidence="3">
    <location>
        <begin position="194"/>
        <end position="402"/>
    </location>
</feature>
<evidence type="ECO:0000256" key="1">
    <source>
        <dbReference type="ARBA" id="ARBA00022553"/>
    </source>
</evidence>
<dbReference type="Gene3D" id="3.30.565.10">
    <property type="entry name" value="Histidine kinase-like ATPase, C-terminal domain"/>
    <property type="match status" value="1"/>
</dbReference>
<reference evidence="4" key="1">
    <citation type="submission" date="2015-10" db="EMBL/GenBank/DDBJ databases">
        <authorList>
            <person name="Gilbert D.G."/>
        </authorList>
    </citation>
    <scope>NUCLEOTIDE SEQUENCE</scope>
</reference>
<accession>A0A161KDL0</accession>
<protein>
    <submittedName>
        <fullName evidence="4">Flagellar sensor histidine kinase FleS</fullName>
    </submittedName>
</protein>
<sequence length="403" mass="44341">MANAALSHQEMNVVPVAPQMDPAELKRAFHMFNEMSQQLTNSYAFLESKVEQLSGELATVSAQRMQELAEKERLADRLESLLQMLPAGVLLLDENGFVVQSNAGANELLLAASGAETLVGQRWRVIIQRCFKPRRDDGHEISLVDGRRVSLRTTAMLNERGQLILLTDMTETRALQAQLSQHERLSAMGKMVASLAHQIRTPLAAATLYAGHLASNDLPAPHRLKFAGKLQERLHHLESQVRDMLIFARGEAPLNDEVTFAELMAGVTAAMEVPLSQYRAECIVDNRIEGTSLICNRDALISSMMNLINNALESCEHPIRIRIVLTETQDGRAHIQIMDNGPGLEPQQKARMMEPFFTTKSNGTGLGLAVVQAVVLAHHGEFLLADSPMGGVSAELFLPLMGN</sequence>
<dbReference type="Pfam" id="PF00512">
    <property type="entry name" value="HisKA"/>
    <property type="match status" value="1"/>
</dbReference>
<dbReference type="GO" id="GO:0000155">
    <property type="term" value="F:phosphorelay sensor kinase activity"/>
    <property type="evidence" value="ECO:0007669"/>
    <property type="project" value="InterPro"/>
</dbReference>
<dbReference type="InterPro" id="IPR036890">
    <property type="entry name" value="HATPase_C_sf"/>
</dbReference>
<dbReference type="CDD" id="cd00082">
    <property type="entry name" value="HisKA"/>
    <property type="match status" value="1"/>
</dbReference>
<keyword evidence="2" id="KW-0175">Coiled coil</keyword>
<dbReference type="Gene3D" id="1.10.287.130">
    <property type="match status" value="1"/>
</dbReference>
<evidence type="ECO:0000256" key="2">
    <source>
        <dbReference type="SAM" id="Coils"/>
    </source>
</evidence>
<evidence type="ECO:0000313" key="4">
    <source>
        <dbReference type="EMBL" id="CUS40672.1"/>
    </source>
</evidence>
<evidence type="ECO:0000259" key="3">
    <source>
        <dbReference type="PROSITE" id="PS50109"/>
    </source>
</evidence>
<dbReference type="SUPFAM" id="SSF55785">
    <property type="entry name" value="PYP-like sensor domain (PAS domain)"/>
    <property type="match status" value="1"/>
</dbReference>
<dbReference type="PROSITE" id="PS50109">
    <property type="entry name" value="HIS_KIN"/>
    <property type="match status" value="1"/>
</dbReference>
<dbReference type="InterPro" id="IPR003661">
    <property type="entry name" value="HisK_dim/P_dom"/>
</dbReference>
<dbReference type="SUPFAM" id="SSF55874">
    <property type="entry name" value="ATPase domain of HSP90 chaperone/DNA topoisomerase II/histidine kinase"/>
    <property type="match status" value="1"/>
</dbReference>
<dbReference type="InterPro" id="IPR004358">
    <property type="entry name" value="Sig_transdc_His_kin-like_C"/>
</dbReference>
<dbReference type="InterPro" id="IPR003594">
    <property type="entry name" value="HATPase_dom"/>
</dbReference>
<dbReference type="InterPro" id="IPR035965">
    <property type="entry name" value="PAS-like_dom_sf"/>
</dbReference>
<keyword evidence="4" id="KW-0966">Cell projection</keyword>
<keyword evidence="4" id="KW-0808">Transferase</keyword>
<feature type="coiled-coil region" evidence="2">
    <location>
        <begin position="36"/>
        <end position="63"/>
    </location>
</feature>
<dbReference type="PRINTS" id="PR00344">
    <property type="entry name" value="BCTRLSENSOR"/>
</dbReference>
<dbReference type="InterPro" id="IPR036097">
    <property type="entry name" value="HisK_dim/P_sf"/>
</dbReference>
<dbReference type="Pfam" id="PF02518">
    <property type="entry name" value="HATPase_c"/>
    <property type="match status" value="1"/>
</dbReference>